<gene>
    <name evidence="1" type="ORF">GMARGA_LOCUS5669</name>
</gene>
<sequence length="190" mass="22206">MTTKPFCCSLATILQEIYYEQIHGKKYYSLGYYTTYYYLLKEYKKQNQLYKILQSEENEEEETSYTLTEETKTKYSITNEKELIEVLTNLILSIDNLPYRSSSNSYSSLSEQDNDYHSLPDCSDLINQQVTKSTRPQRLASQLDENTVLFKFLVEAVESEQQQLTKPKEMVDKLLSALAEEEANRQTESS</sequence>
<protein>
    <submittedName>
        <fullName evidence="1">45128_t:CDS:1</fullName>
    </submittedName>
</protein>
<organism evidence="1 2">
    <name type="scientific">Gigaspora margarita</name>
    <dbReference type="NCBI Taxonomy" id="4874"/>
    <lineage>
        <taxon>Eukaryota</taxon>
        <taxon>Fungi</taxon>
        <taxon>Fungi incertae sedis</taxon>
        <taxon>Mucoromycota</taxon>
        <taxon>Glomeromycotina</taxon>
        <taxon>Glomeromycetes</taxon>
        <taxon>Diversisporales</taxon>
        <taxon>Gigasporaceae</taxon>
        <taxon>Gigaspora</taxon>
    </lineage>
</organism>
<dbReference type="Proteomes" id="UP000789901">
    <property type="component" value="Unassembled WGS sequence"/>
</dbReference>
<proteinExistence type="predicted"/>
<evidence type="ECO:0000313" key="1">
    <source>
        <dbReference type="EMBL" id="CAG8574946.1"/>
    </source>
</evidence>
<keyword evidence="2" id="KW-1185">Reference proteome</keyword>
<reference evidence="1 2" key="1">
    <citation type="submission" date="2021-06" db="EMBL/GenBank/DDBJ databases">
        <authorList>
            <person name="Kallberg Y."/>
            <person name="Tangrot J."/>
            <person name="Rosling A."/>
        </authorList>
    </citation>
    <scope>NUCLEOTIDE SEQUENCE [LARGE SCALE GENOMIC DNA]</scope>
    <source>
        <strain evidence="1 2">120-4 pot B 10/14</strain>
    </source>
</reference>
<comment type="caution">
    <text evidence="1">The sequence shown here is derived from an EMBL/GenBank/DDBJ whole genome shotgun (WGS) entry which is preliminary data.</text>
</comment>
<dbReference type="EMBL" id="CAJVQB010002443">
    <property type="protein sequence ID" value="CAG8574946.1"/>
    <property type="molecule type" value="Genomic_DNA"/>
</dbReference>
<name>A0ABN7UE90_GIGMA</name>
<accession>A0ABN7UE90</accession>
<evidence type="ECO:0000313" key="2">
    <source>
        <dbReference type="Proteomes" id="UP000789901"/>
    </source>
</evidence>